<gene>
    <name evidence="1" type="ORF">ERS007739_03803</name>
</gene>
<evidence type="ECO:0000313" key="1">
    <source>
        <dbReference type="EMBL" id="COZ48079.1"/>
    </source>
</evidence>
<dbReference type="AlphaFoldDB" id="A0A916LE18"/>
<reference evidence="2" key="1">
    <citation type="submission" date="2015-03" db="EMBL/GenBank/DDBJ databases">
        <authorList>
            <consortium name="Pathogen Informatics"/>
        </authorList>
    </citation>
    <scope>NUCLEOTIDE SEQUENCE [LARGE SCALE GENOMIC DNA]</scope>
    <source>
        <strain evidence="2">N09902308</strain>
    </source>
</reference>
<accession>A0A916LE18</accession>
<evidence type="ECO:0000313" key="2">
    <source>
        <dbReference type="Proteomes" id="UP000039021"/>
    </source>
</evidence>
<comment type="caution">
    <text evidence="1">The sequence shown here is derived from an EMBL/GenBank/DDBJ whole genome shotgun (WGS) entry which is preliminary data.</text>
</comment>
<proteinExistence type="predicted"/>
<sequence>MIAVSDAARSPSAPIIRMYAQVIGRIEADPYGADDTG</sequence>
<organism evidence="1 2">
    <name type="scientific">Mycobacterium tuberculosis</name>
    <dbReference type="NCBI Taxonomy" id="1773"/>
    <lineage>
        <taxon>Bacteria</taxon>
        <taxon>Bacillati</taxon>
        <taxon>Actinomycetota</taxon>
        <taxon>Actinomycetes</taxon>
        <taxon>Mycobacteriales</taxon>
        <taxon>Mycobacteriaceae</taxon>
        <taxon>Mycobacterium</taxon>
        <taxon>Mycobacterium tuberculosis complex</taxon>
    </lineage>
</organism>
<protein>
    <submittedName>
        <fullName evidence="1">Uncharacterized protein</fullName>
    </submittedName>
</protein>
<dbReference type="EMBL" id="CSBK01002090">
    <property type="protein sequence ID" value="COZ48079.1"/>
    <property type="molecule type" value="Genomic_DNA"/>
</dbReference>
<name>A0A916LE18_MYCTX</name>
<dbReference type="Proteomes" id="UP000039021">
    <property type="component" value="Unassembled WGS sequence"/>
</dbReference>